<dbReference type="Proteomes" id="UP000037288">
    <property type="component" value="Unassembled WGS sequence"/>
</dbReference>
<evidence type="ECO:0000313" key="2">
    <source>
        <dbReference type="Proteomes" id="UP000037288"/>
    </source>
</evidence>
<protein>
    <submittedName>
        <fullName evidence="1">Uncharacterized protein</fullName>
    </submittedName>
</protein>
<keyword evidence="2" id="KW-1185">Reference proteome</keyword>
<accession>A0A0K9XIG0</accession>
<dbReference type="AlphaFoldDB" id="A0A0K9XIG0"/>
<evidence type="ECO:0000313" key="1">
    <source>
        <dbReference type="EMBL" id="KNB52462.1"/>
    </source>
</evidence>
<dbReference type="STRING" id="1678637.AC230_10960"/>
<comment type="caution">
    <text evidence="1">The sequence shown here is derived from an EMBL/GenBank/DDBJ whole genome shotgun (WGS) entry which is preliminary data.</text>
</comment>
<dbReference type="OrthoDB" id="4252608at2"/>
<sequence length="121" mass="13181">MSASTPRPHVMALLFDTGFNRPSGTRTFRHLDGRPFTDEEQALADDATLEELQAAGVHVHNPEAGAEAEAASLVLTELLLKYAVQHHKALAALMTDEDLIDYDRLVTIVAAGADGFRPRED</sequence>
<dbReference type="PATRIC" id="fig|1678637.3.peg.2371"/>
<dbReference type="RefSeq" id="WP_049715935.1">
    <property type="nucleotide sequence ID" value="NZ_LFXA01000005.1"/>
</dbReference>
<name>A0A0K9XIG0_9ACTN</name>
<proteinExistence type="predicted"/>
<dbReference type="EMBL" id="LFXA01000005">
    <property type="protein sequence ID" value="KNB52462.1"/>
    <property type="molecule type" value="Genomic_DNA"/>
</dbReference>
<gene>
    <name evidence="1" type="ORF">AC230_10960</name>
</gene>
<reference evidence="2" key="1">
    <citation type="submission" date="2015-07" db="EMBL/GenBank/DDBJ databases">
        <title>Draft genome sequence of Streptomyces sp. CMAA 1322, a bacterium isolated from Caatinga biome, from dry forest semiarid of Brazil.</title>
        <authorList>
            <person name="Santos S.N."/>
            <person name="Gacesa R."/>
            <person name="Taketani R.G."/>
            <person name="Long P.F."/>
            <person name="Melo I.S."/>
        </authorList>
    </citation>
    <scope>NUCLEOTIDE SEQUENCE [LARGE SCALE GENOMIC DNA]</scope>
    <source>
        <strain evidence="2">CMAA 1322</strain>
    </source>
</reference>
<organism evidence="1 2">
    <name type="scientific">Streptomyces caatingaensis</name>
    <dbReference type="NCBI Taxonomy" id="1678637"/>
    <lineage>
        <taxon>Bacteria</taxon>
        <taxon>Bacillati</taxon>
        <taxon>Actinomycetota</taxon>
        <taxon>Actinomycetes</taxon>
        <taxon>Kitasatosporales</taxon>
        <taxon>Streptomycetaceae</taxon>
        <taxon>Streptomyces</taxon>
    </lineage>
</organism>